<gene>
    <name evidence="6" type="ORF">A3D53_01975</name>
</gene>
<dbReference type="PIRSF" id="PIRSF002741">
    <property type="entry name" value="MppA"/>
    <property type="match status" value="1"/>
</dbReference>
<proteinExistence type="inferred from homology"/>
<feature type="domain" description="Solute-binding protein family 5" evidence="5">
    <location>
        <begin position="129"/>
        <end position="429"/>
    </location>
</feature>
<evidence type="ECO:0000313" key="6">
    <source>
        <dbReference type="EMBL" id="OGH68278.1"/>
    </source>
</evidence>
<feature type="transmembrane region" description="Helical" evidence="4">
    <location>
        <begin position="54"/>
        <end position="74"/>
    </location>
</feature>
<evidence type="ECO:0000256" key="3">
    <source>
        <dbReference type="ARBA" id="ARBA00022729"/>
    </source>
</evidence>
<organism evidence="6 7">
    <name type="scientific">Candidatus Magasanikbacteria bacterium RIFCSPHIGHO2_02_FULL_45_10</name>
    <dbReference type="NCBI Taxonomy" id="1798679"/>
    <lineage>
        <taxon>Bacteria</taxon>
        <taxon>Candidatus Magasanikiibacteriota</taxon>
    </lineage>
</organism>
<accession>A0A1F6M9N2</accession>
<dbReference type="PANTHER" id="PTHR30290:SF9">
    <property type="entry name" value="OLIGOPEPTIDE-BINDING PROTEIN APPA"/>
    <property type="match status" value="1"/>
</dbReference>
<sequence>MSWKRLFARFKKPKPTSYQGLDHKLVKSTQSSFIPRAAQFKYVGHFLSSTEKRIVLICGLIVLVSGTLCAILFVSSHLVRIPKEGGEYEEALIGQPKLINPLYAGLSDVDTDLTSLMYAGLFHFTGEGKIEPYLASDYTISADQKTYEVTLRQGALWSDGEPINADDIVFTFDLIQNPETGSPLLPAFQGVKVERIDDYKIRFTLKDPYAPFLSSLTVGILPMHIWSEIPPTNLKLAKQNLQPIAAGPWQFNKLFKNETGQIANYVVVKNERFFGQKPYLKSLKFTFFNEYREAIEAMRTNNTMGLSFIPHALESKLNKRTVATYPINLPQYTALFFNQTAEPDLKNDDVRLALAQAVDKEKIVVEALDSYGTPVESPVLESEIGFNPNLKKITPDTEAANKALDKKWTSVEPEDYFKLESDLFLKNNQTDIDAFKKANSTTPDKIIEYEEQVKKDIAEAVRKNMDPEQTFYRKSKDAGILDLTITTIDTPEYSKAAELISKMWQSVGVKTSVQKVNQQIMREIIKKRNYEVLLYGEILGVDPDPFPFWHSSQNEYPGLNLAGYSNREADKVLDQARVTTDDKKREELYKKFQEYVQADIPAIFLYSPVHTLAINRQIQGVNIKNINNPSDRFSALNSWYIKTSWQWK</sequence>
<dbReference type="Gene3D" id="3.90.76.10">
    <property type="entry name" value="Dipeptide-binding Protein, Domain 1"/>
    <property type="match status" value="1"/>
</dbReference>
<comment type="caution">
    <text evidence="6">The sequence shown here is derived from an EMBL/GenBank/DDBJ whole genome shotgun (WGS) entry which is preliminary data.</text>
</comment>
<dbReference type="InterPro" id="IPR030678">
    <property type="entry name" value="Peptide/Ni-bd"/>
</dbReference>
<comment type="similarity">
    <text evidence="1">Belongs to the bacterial solute-binding protein 5 family.</text>
</comment>
<evidence type="ECO:0000256" key="1">
    <source>
        <dbReference type="ARBA" id="ARBA00005695"/>
    </source>
</evidence>
<keyword evidence="4" id="KW-0472">Membrane</keyword>
<evidence type="ECO:0000256" key="2">
    <source>
        <dbReference type="ARBA" id="ARBA00022448"/>
    </source>
</evidence>
<dbReference type="Proteomes" id="UP000176413">
    <property type="component" value="Unassembled WGS sequence"/>
</dbReference>
<dbReference type="Gene3D" id="3.10.105.10">
    <property type="entry name" value="Dipeptide-binding Protein, Domain 3"/>
    <property type="match status" value="2"/>
</dbReference>
<keyword evidence="4" id="KW-0812">Transmembrane</keyword>
<dbReference type="GO" id="GO:0015833">
    <property type="term" value="P:peptide transport"/>
    <property type="evidence" value="ECO:0007669"/>
    <property type="project" value="TreeGrafter"/>
</dbReference>
<dbReference type="PANTHER" id="PTHR30290">
    <property type="entry name" value="PERIPLASMIC BINDING COMPONENT OF ABC TRANSPORTER"/>
    <property type="match status" value="1"/>
</dbReference>
<dbReference type="InterPro" id="IPR000914">
    <property type="entry name" value="SBP_5_dom"/>
</dbReference>
<dbReference type="Pfam" id="PF00496">
    <property type="entry name" value="SBP_bac_5"/>
    <property type="match status" value="1"/>
</dbReference>
<dbReference type="CDD" id="cd08513">
    <property type="entry name" value="PBP2_thermophilic_Hb8_like"/>
    <property type="match status" value="1"/>
</dbReference>
<evidence type="ECO:0000256" key="4">
    <source>
        <dbReference type="SAM" id="Phobius"/>
    </source>
</evidence>
<dbReference type="InterPro" id="IPR039424">
    <property type="entry name" value="SBP_5"/>
</dbReference>
<protein>
    <recommendedName>
        <fullName evidence="5">Solute-binding protein family 5 domain-containing protein</fullName>
    </recommendedName>
</protein>
<name>A0A1F6M9N2_9BACT</name>
<keyword evidence="4" id="KW-1133">Transmembrane helix</keyword>
<dbReference type="AlphaFoldDB" id="A0A1F6M9N2"/>
<dbReference type="Gene3D" id="3.40.190.10">
    <property type="entry name" value="Periplasmic binding protein-like II"/>
    <property type="match status" value="2"/>
</dbReference>
<reference evidence="6 7" key="1">
    <citation type="journal article" date="2016" name="Nat. Commun.">
        <title>Thousands of microbial genomes shed light on interconnected biogeochemical processes in an aquifer system.</title>
        <authorList>
            <person name="Anantharaman K."/>
            <person name="Brown C.T."/>
            <person name="Hug L.A."/>
            <person name="Sharon I."/>
            <person name="Castelle C.J."/>
            <person name="Probst A.J."/>
            <person name="Thomas B.C."/>
            <person name="Singh A."/>
            <person name="Wilkins M.J."/>
            <person name="Karaoz U."/>
            <person name="Brodie E.L."/>
            <person name="Williams K.H."/>
            <person name="Hubbard S.S."/>
            <person name="Banfield J.F."/>
        </authorList>
    </citation>
    <scope>NUCLEOTIDE SEQUENCE [LARGE SCALE GENOMIC DNA]</scope>
</reference>
<dbReference type="GO" id="GO:0043190">
    <property type="term" value="C:ATP-binding cassette (ABC) transporter complex"/>
    <property type="evidence" value="ECO:0007669"/>
    <property type="project" value="InterPro"/>
</dbReference>
<evidence type="ECO:0000259" key="5">
    <source>
        <dbReference type="Pfam" id="PF00496"/>
    </source>
</evidence>
<keyword evidence="2" id="KW-0813">Transport</keyword>
<dbReference type="GO" id="GO:1904680">
    <property type="term" value="F:peptide transmembrane transporter activity"/>
    <property type="evidence" value="ECO:0007669"/>
    <property type="project" value="TreeGrafter"/>
</dbReference>
<evidence type="ECO:0000313" key="7">
    <source>
        <dbReference type="Proteomes" id="UP000176413"/>
    </source>
</evidence>
<dbReference type="EMBL" id="MFQA01000051">
    <property type="protein sequence ID" value="OGH68278.1"/>
    <property type="molecule type" value="Genomic_DNA"/>
</dbReference>
<keyword evidence="3" id="KW-0732">Signal</keyword>
<dbReference type="GO" id="GO:0042597">
    <property type="term" value="C:periplasmic space"/>
    <property type="evidence" value="ECO:0007669"/>
    <property type="project" value="UniProtKB-ARBA"/>
</dbReference>
<dbReference type="SUPFAM" id="SSF53850">
    <property type="entry name" value="Periplasmic binding protein-like II"/>
    <property type="match status" value="1"/>
</dbReference>